<name>A0A0B1PEG8_UNCNE</name>
<feature type="region of interest" description="Disordered" evidence="1">
    <location>
        <begin position="1"/>
        <end position="33"/>
    </location>
</feature>
<dbReference type="Proteomes" id="UP000030854">
    <property type="component" value="Unassembled WGS sequence"/>
</dbReference>
<dbReference type="EMBL" id="JNVN01000293">
    <property type="protein sequence ID" value="KHJ35720.1"/>
    <property type="molecule type" value="Genomic_DNA"/>
</dbReference>
<evidence type="ECO:0000313" key="2">
    <source>
        <dbReference type="EMBL" id="KHJ35720.1"/>
    </source>
</evidence>
<accession>A0A0B1PEG8</accession>
<evidence type="ECO:0000313" key="3">
    <source>
        <dbReference type="Proteomes" id="UP000030854"/>
    </source>
</evidence>
<proteinExistence type="predicted"/>
<dbReference type="AlphaFoldDB" id="A0A0B1PEG8"/>
<comment type="caution">
    <text evidence="2">The sequence shown here is derived from an EMBL/GenBank/DDBJ whole genome shotgun (WGS) entry which is preliminary data.</text>
</comment>
<dbReference type="HOGENOM" id="CLU_2160280_0_0_1"/>
<keyword evidence="3" id="KW-1185">Reference proteome</keyword>
<reference evidence="2 3" key="1">
    <citation type="journal article" date="2014" name="BMC Genomics">
        <title>Adaptive genomic structural variation in the grape powdery mildew pathogen, Erysiphe necator.</title>
        <authorList>
            <person name="Jones L."/>
            <person name="Riaz S."/>
            <person name="Morales-Cruz A."/>
            <person name="Amrine K.C."/>
            <person name="McGuire B."/>
            <person name="Gubler W.D."/>
            <person name="Walker M.A."/>
            <person name="Cantu D."/>
        </authorList>
    </citation>
    <scope>NUCLEOTIDE SEQUENCE [LARGE SCALE GENOMIC DNA]</scope>
    <source>
        <strain evidence="3">c</strain>
    </source>
</reference>
<evidence type="ECO:0000256" key="1">
    <source>
        <dbReference type="SAM" id="MobiDB-lite"/>
    </source>
</evidence>
<protein>
    <submittedName>
        <fullName evidence="2">Putative eka-like protein</fullName>
    </submittedName>
</protein>
<organism evidence="2 3">
    <name type="scientific">Uncinula necator</name>
    <name type="common">Grape powdery mildew</name>
    <dbReference type="NCBI Taxonomy" id="52586"/>
    <lineage>
        <taxon>Eukaryota</taxon>
        <taxon>Fungi</taxon>
        <taxon>Dikarya</taxon>
        <taxon>Ascomycota</taxon>
        <taxon>Pezizomycotina</taxon>
        <taxon>Leotiomycetes</taxon>
        <taxon>Erysiphales</taxon>
        <taxon>Erysiphaceae</taxon>
        <taxon>Erysiphe</taxon>
    </lineage>
</organism>
<sequence length="111" mass="12338">MESIVSTTGPRVTKTSLPPKTQHPEKSQGNKSSWVTIARKAAKLSDPPVASISWKYTQQTNNSHQDTRKEDKRLFLRLGEGHEWRKLSPVTVRIIVADQAGVVISAIASIY</sequence>
<feature type="compositionally biased region" description="Polar residues" evidence="1">
    <location>
        <begin position="1"/>
        <end position="19"/>
    </location>
</feature>
<gene>
    <name evidence="2" type="ORF">EV44_g3998</name>
</gene>